<dbReference type="EMBL" id="LHXS01000098">
    <property type="protein sequence ID" value="KXA96028.1"/>
    <property type="molecule type" value="Genomic_DNA"/>
</dbReference>
<reference evidence="2 3" key="1">
    <citation type="journal article" date="2016" name="Sci. Rep.">
        <title>Metabolic traits of an uncultured archaeal lineage -MSBL1- from brine pools of the Red Sea.</title>
        <authorList>
            <person name="Mwirichia R."/>
            <person name="Alam I."/>
            <person name="Rashid M."/>
            <person name="Vinu M."/>
            <person name="Ba-Alawi W."/>
            <person name="Anthony Kamau A."/>
            <person name="Kamanda Ngugi D."/>
            <person name="Goker M."/>
            <person name="Klenk H.P."/>
            <person name="Bajic V."/>
            <person name="Stingl U."/>
        </authorList>
    </citation>
    <scope>NUCLEOTIDE SEQUENCE [LARGE SCALE GENOMIC DNA]</scope>
    <source>
        <strain evidence="2">SCGC-AAA259I14</strain>
    </source>
</reference>
<feature type="compositionally biased region" description="Basic and acidic residues" evidence="1">
    <location>
        <begin position="99"/>
        <end position="112"/>
    </location>
</feature>
<accession>A0A133UP74</accession>
<gene>
    <name evidence="2" type="ORF">AKJ38_04065</name>
</gene>
<sequence>MFDNPSARKSRRRFENKIQKFLKDKHRENKKHLKKGFVPSTNNVMEQIFSFISDFTYQAKSFKTKSGLKNWAANMFNNWNHRKINTGKHFGLPPSTSPAKKDHQQKSRDKTPKTPCPPPSLKTLQNILLYSKTILPAHKNNSSTPINES</sequence>
<name>A0A133UP74_9EURY</name>
<evidence type="ECO:0000313" key="2">
    <source>
        <dbReference type="EMBL" id="KXA96028.1"/>
    </source>
</evidence>
<organism evidence="2 3">
    <name type="scientific">candidate division MSBL1 archaeon SCGC-AAA259I14</name>
    <dbReference type="NCBI Taxonomy" id="1698268"/>
    <lineage>
        <taxon>Archaea</taxon>
        <taxon>Methanobacteriati</taxon>
        <taxon>Methanobacteriota</taxon>
        <taxon>candidate division MSBL1</taxon>
    </lineage>
</organism>
<feature type="region of interest" description="Disordered" evidence="1">
    <location>
        <begin position="84"/>
        <end position="122"/>
    </location>
</feature>
<evidence type="ECO:0000313" key="3">
    <source>
        <dbReference type="Proteomes" id="UP000070414"/>
    </source>
</evidence>
<dbReference type="Proteomes" id="UP000070414">
    <property type="component" value="Unassembled WGS sequence"/>
</dbReference>
<comment type="caution">
    <text evidence="2">The sequence shown here is derived from an EMBL/GenBank/DDBJ whole genome shotgun (WGS) entry which is preliminary data.</text>
</comment>
<dbReference type="AlphaFoldDB" id="A0A133UP74"/>
<protein>
    <submittedName>
        <fullName evidence="2">Uncharacterized protein</fullName>
    </submittedName>
</protein>
<proteinExistence type="predicted"/>
<keyword evidence="3" id="KW-1185">Reference proteome</keyword>
<evidence type="ECO:0000256" key="1">
    <source>
        <dbReference type="SAM" id="MobiDB-lite"/>
    </source>
</evidence>